<organism evidence="7 8">
    <name type="scientific">Dekkera bruxellensis</name>
    <name type="common">Brettanomyces custersii</name>
    <dbReference type="NCBI Taxonomy" id="5007"/>
    <lineage>
        <taxon>Eukaryota</taxon>
        <taxon>Fungi</taxon>
        <taxon>Dikarya</taxon>
        <taxon>Ascomycota</taxon>
        <taxon>Saccharomycotina</taxon>
        <taxon>Pichiomycetes</taxon>
        <taxon>Pichiales</taxon>
        <taxon>Pichiaceae</taxon>
        <taxon>Brettanomyces</taxon>
    </lineage>
</organism>
<proteinExistence type="predicted"/>
<dbReference type="InterPro" id="IPR036236">
    <property type="entry name" value="Znf_C2H2_sf"/>
</dbReference>
<dbReference type="PROSITE" id="PS00028">
    <property type="entry name" value="ZINC_FINGER_C2H2_1"/>
    <property type="match status" value="2"/>
</dbReference>
<evidence type="ECO:0000256" key="5">
    <source>
        <dbReference type="SAM" id="MobiDB-lite"/>
    </source>
</evidence>
<keyword evidence="3" id="KW-0862">Zinc</keyword>
<evidence type="ECO:0000313" key="7">
    <source>
        <dbReference type="EMBL" id="VUG17023.1"/>
    </source>
</evidence>
<name>A0A7D9GYB5_DEKBR</name>
<dbReference type="PROSITE" id="PS50157">
    <property type="entry name" value="ZINC_FINGER_C2H2_2"/>
    <property type="match status" value="2"/>
</dbReference>
<dbReference type="GO" id="GO:0000981">
    <property type="term" value="F:DNA-binding transcription factor activity, RNA polymerase II-specific"/>
    <property type="evidence" value="ECO:0007669"/>
    <property type="project" value="TreeGrafter"/>
</dbReference>
<feature type="region of interest" description="Disordered" evidence="5">
    <location>
        <begin position="96"/>
        <end position="115"/>
    </location>
</feature>
<dbReference type="GO" id="GO:0008270">
    <property type="term" value="F:zinc ion binding"/>
    <property type="evidence" value="ECO:0007669"/>
    <property type="project" value="UniProtKB-KW"/>
</dbReference>
<reference evidence="7 8" key="1">
    <citation type="submission" date="2019-07" db="EMBL/GenBank/DDBJ databases">
        <authorList>
            <person name="Friedrich A."/>
            <person name="Schacherer J."/>
        </authorList>
    </citation>
    <scope>NUCLEOTIDE SEQUENCE [LARGE SCALE GENOMIC DNA]</scope>
</reference>
<evidence type="ECO:0000313" key="8">
    <source>
        <dbReference type="Proteomes" id="UP000478008"/>
    </source>
</evidence>
<keyword evidence="1" id="KW-0479">Metal-binding</keyword>
<protein>
    <submittedName>
        <fullName evidence="7">DEBR0S1_31450g1_1</fullName>
    </submittedName>
</protein>
<feature type="domain" description="C2H2-type" evidence="6">
    <location>
        <begin position="260"/>
        <end position="283"/>
    </location>
</feature>
<dbReference type="SMART" id="SM00355">
    <property type="entry name" value="ZnF_C2H2"/>
    <property type="match status" value="2"/>
</dbReference>
<evidence type="ECO:0000256" key="1">
    <source>
        <dbReference type="ARBA" id="ARBA00022723"/>
    </source>
</evidence>
<dbReference type="GO" id="GO:0000978">
    <property type="term" value="F:RNA polymerase II cis-regulatory region sequence-specific DNA binding"/>
    <property type="evidence" value="ECO:0007669"/>
    <property type="project" value="TreeGrafter"/>
</dbReference>
<accession>A0A7D9GYB5</accession>
<dbReference type="SUPFAM" id="SSF57667">
    <property type="entry name" value="beta-beta-alpha zinc fingers"/>
    <property type="match status" value="1"/>
</dbReference>
<evidence type="ECO:0000256" key="3">
    <source>
        <dbReference type="ARBA" id="ARBA00022833"/>
    </source>
</evidence>
<dbReference type="AlphaFoldDB" id="A0A7D9GYB5"/>
<dbReference type="EMBL" id="CABFWN010000001">
    <property type="protein sequence ID" value="VUG17023.1"/>
    <property type="molecule type" value="Genomic_DNA"/>
</dbReference>
<dbReference type="Pfam" id="PF00096">
    <property type="entry name" value="zf-C2H2"/>
    <property type="match status" value="2"/>
</dbReference>
<evidence type="ECO:0000256" key="4">
    <source>
        <dbReference type="PROSITE-ProRule" id="PRU00042"/>
    </source>
</evidence>
<keyword evidence="2 4" id="KW-0863">Zinc-finger</keyword>
<dbReference type="PANTHER" id="PTHR23235">
    <property type="entry name" value="KRUEPPEL-LIKE TRANSCRIPTION FACTOR"/>
    <property type="match status" value="1"/>
</dbReference>
<dbReference type="PANTHER" id="PTHR23235:SF120">
    <property type="entry name" value="KRUPPEL-LIKE FACTOR 15"/>
    <property type="match status" value="1"/>
</dbReference>
<sequence>MPSSNNLSNNLFAYTTSEGSGLSTPQDGLSANSSQSISTAATNIADEESYVGHRITVRVEREQLTNSQVKIDDDVRLNANKRRVMQRADDQYTSKIRKVGKGQQQQQQQEQPQKQENTLFNIANSVATIANMIKPPNQSPQQESASVGTPLQWGSKVQDFALDANGNSVIQAHSLENGNSLSNDQDLQTRAVAEAATAASIQQLSPLYPIAGSTTRHQHAKSTFTGKKFVCTYPNCHKTFSRKMNLKSHVQSTHEHKKPFQCSICMMSFARHSDRRRHERNQHKVSPGFVCGGVLKNGQRWGCGKVFKRKDGLLAHWRSQKARKKCLNGVPDDVHPLLSSARNGVIDHSEASN</sequence>
<dbReference type="InterPro" id="IPR013087">
    <property type="entry name" value="Znf_C2H2_type"/>
</dbReference>
<dbReference type="Gene3D" id="3.30.160.60">
    <property type="entry name" value="Classic Zinc Finger"/>
    <property type="match status" value="2"/>
</dbReference>
<keyword evidence="8" id="KW-1185">Reference proteome</keyword>
<gene>
    <name evidence="7" type="ORF">DEBR0S1_31450G</name>
</gene>
<feature type="domain" description="C2H2-type" evidence="6">
    <location>
        <begin position="229"/>
        <end position="259"/>
    </location>
</feature>
<evidence type="ECO:0000259" key="6">
    <source>
        <dbReference type="PROSITE" id="PS50157"/>
    </source>
</evidence>
<dbReference type="Proteomes" id="UP000478008">
    <property type="component" value="Unassembled WGS sequence"/>
</dbReference>
<feature type="compositionally biased region" description="Low complexity" evidence="5">
    <location>
        <begin position="101"/>
        <end position="115"/>
    </location>
</feature>
<evidence type="ECO:0000256" key="2">
    <source>
        <dbReference type="ARBA" id="ARBA00022771"/>
    </source>
</evidence>